<accession>A0AAV3PQB5</accession>
<gene>
    <name evidence="1" type="ORF">LIER_12024</name>
</gene>
<keyword evidence="2" id="KW-1185">Reference proteome</keyword>
<name>A0AAV3PQB5_LITER</name>
<dbReference type="EMBL" id="BAABME010002275">
    <property type="protein sequence ID" value="GAA0153895.1"/>
    <property type="molecule type" value="Genomic_DNA"/>
</dbReference>
<dbReference type="AlphaFoldDB" id="A0AAV3PQB5"/>
<protein>
    <submittedName>
        <fullName evidence="1">Uncharacterized protein</fullName>
    </submittedName>
</protein>
<reference evidence="1 2" key="1">
    <citation type="submission" date="2024-01" db="EMBL/GenBank/DDBJ databases">
        <title>The complete chloroplast genome sequence of Lithospermum erythrorhizon: insights into the phylogenetic relationship among Boraginaceae species and the maternal lineages of purple gromwells.</title>
        <authorList>
            <person name="Okada T."/>
            <person name="Watanabe K."/>
        </authorList>
    </citation>
    <scope>NUCLEOTIDE SEQUENCE [LARGE SCALE GENOMIC DNA]</scope>
</reference>
<evidence type="ECO:0000313" key="1">
    <source>
        <dbReference type="EMBL" id="GAA0153895.1"/>
    </source>
</evidence>
<sequence>MWKEESLISIERSEDWWVEAVIREEGKKYWRSVFVYASCDDHIRKSQLERLSGVLPADSSSWIVIVGNQ</sequence>
<proteinExistence type="predicted"/>
<evidence type="ECO:0000313" key="2">
    <source>
        <dbReference type="Proteomes" id="UP001454036"/>
    </source>
</evidence>
<organism evidence="1 2">
    <name type="scientific">Lithospermum erythrorhizon</name>
    <name type="common">Purple gromwell</name>
    <name type="synonym">Lithospermum officinale var. erythrorhizon</name>
    <dbReference type="NCBI Taxonomy" id="34254"/>
    <lineage>
        <taxon>Eukaryota</taxon>
        <taxon>Viridiplantae</taxon>
        <taxon>Streptophyta</taxon>
        <taxon>Embryophyta</taxon>
        <taxon>Tracheophyta</taxon>
        <taxon>Spermatophyta</taxon>
        <taxon>Magnoliopsida</taxon>
        <taxon>eudicotyledons</taxon>
        <taxon>Gunneridae</taxon>
        <taxon>Pentapetalae</taxon>
        <taxon>asterids</taxon>
        <taxon>lamiids</taxon>
        <taxon>Boraginales</taxon>
        <taxon>Boraginaceae</taxon>
        <taxon>Boraginoideae</taxon>
        <taxon>Lithospermeae</taxon>
        <taxon>Lithospermum</taxon>
    </lineage>
</organism>
<comment type="caution">
    <text evidence="1">The sequence shown here is derived from an EMBL/GenBank/DDBJ whole genome shotgun (WGS) entry which is preliminary data.</text>
</comment>
<dbReference type="Proteomes" id="UP001454036">
    <property type="component" value="Unassembled WGS sequence"/>
</dbReference>